<keyword evidence="4" id="KW-1185">Reference proteome</keyword>
<accession>A0A5J5FW70</accession>
<dbReference type="EMBL" id="VYKJ01000009">
    <property type="protein sequence ID" value="KAA8998068.1"/>
    <property type="molecule type" value="Genomic_DNA"/>
</dbReference>
<protein>
    <recommendedName>
        <fullName evidence="2">DUF8093 domain-containing protein</fullName>
    </recommendedName>
</protein>
<feature type="region of interest" description="Disordered" evidence="1">
    <location>
        <begin position="132"/>
        <end position="151"/>
    </location>
</feature>
<organism evidence="3 4">
    <name type="scientific">Affinibrenneria salicis</name>
    <dbReference type="NCBI Taxonomy" id="2590031"/>
    <lineage>
        <taxon>Bacteria</taxon>
        <taxon>Pseudomonadati</taxon>
        <taxon>Pseudomonadota</taxon>
        <taxon>Gammaproteobacteria</taxon>
        <taxon>Enterobacterales</taxon>
        <taxon>Pectobacteriaceae</taxon>
        <taxon>Affinibrenneria</taxon>
    </lineage>
</organism>
<reference evidence="3 4" key="1">
    <citation type="submission" date="2019-09" db="EMBL/GenBank/DDBJ databases">
        <authorList>
            <person name="Li Y."/>
        </authorList>
    </citation>
    <scope>NUCLEOTIDE SEQUENCE [LARGE SCALE GENOMIC DNA]</scope>
    <source>
        <strain evidence="3 4">L3-3HA</strain>
    </source>
</reference>
<dbReference type="InterPro" id="IPR058406">
    <property type="entry name" value="DUF8093"/>
</dbReference>
<dbReference type="Pfam" id="PF26362">
    <property type="entry name" value="DUF8093"/>
    <property type="match status" value="1"/>
</dbReference>
<feature type="compositionally biased region" description="Polar residues" evidence="1">
    <location>
        <begin position="136"/>
        <end position="145"/>
    </location>
</feature>
<sequence>MRLVDLRCEKLSLEKYDHILSPAHARRLLSQEFVLVHAPANNFFPVPGYQLRSRTGFCSHNQPSADITPLLKLIDTGEVVVVDEHGSWNRSLHPFFIAGDGHLVHAGVADSAHFFGSTVLQHYQNELSMCSAKPRPTQTGDSAPTTDKYGPGHWVTRDNDYKAAKNAAMMLINRLTSMGDEGRVFGSEGKDYQHTARDKIQVWQPLPPGTRDDIRRRSVIRRYGQERIIQQRYLEGDDPWQSGGKSWHWQPVQADDEYEFQE</sequence>
<dbReference type="Proteomes" id="UP000335415">
    <property type="component" value="Unassembled WGS sequence"/>
</dbReference>
<dbReference type="OrthoDB" id="6894537at2"/>
<name>A0A5J5FW70_9GAMM</name>
<evidence type="ECO:0000313" key="3">
    <source>
        <dbReference type="EMBL" id="KAA8998068.1"/>
    </source>
</evidence>
<feature type="domain" description="DUF8093" evidence="2">
    <location>
        <begin position="1"/>
        <end position="138"/>
    </location>
</feature>
<gene>
    <name evidence="3" type="ORF">FJU30_16750</name>
</gene>
<dbReference type="AlphaFoldDB" id="A0A5J5FW70"/>
<dbReference type="RefSeq" id="WP_150436128.1">
    <property type="nucleotide sequence ID" value="NZ_VYKJ01000009.1"/>
</dbReference>
<evidence type="ECO:0000259" key="2">
    <source>
        <dbReference type="Pfam" id="PF26362"/>
    </source>
</evidence>
<evidence type="ECO:0000313" key="4">
    <source>
        <dbReference type="Proteomes" id="UP000335415"/>
    </source>
</evidence>
<proteinExistence type="predicted"/>
<comment type="caution">
    <text evidence="3">The sequence shown here is derived from an EMBL/GenBank/DDBJ whole genome shotgun (WGS) entry which is preliminary data.</text>
</comment>
<evidence type="ECO:0000256" key="1">
    <source>
        <dbReference type="SAM" id="MobiDB-lite"/>
    </source>
</evidence>